<gene>
    <name evidence="11" type="primary">LOC100215891</name>
</gene>
<name>A0ABM4D9P2_HYDVU</name>
<evidence type="ECO:0000313" key="10">
    <source>
        <dbReference type="Proteomes" id="UP001652625"/>
    </source>
</evidence>
<evidence type="ECO:0000259" key="6">
    <source>
        <dbReference type="PROSITE" id="PS50004"/>
    </source>
</evidence>
<dbReference type="PROSITE" id="PS51259">
    <property type="entry name" value="MHD2"/>
    <property type="match status" value="1"/>
</dbReference>
<dbReference type="Gene3D" id="2.60.40.150">
    <property type="entry name" value="C2 domain"/>
    <property type="match status" value="3"/>
</dbReference>
<sequence>MDVKTMENDLHVVVKKAKAVFKDPGKVKTFLILQIDKTIIKTPVVVGSNPTWHQLFTFKVCGPNKHLVIKFMKDGLIFQDLCGFVIIPLVDVHFLDKEGPGTWIPLYIEQNNKNIQTDYELLIDMRYALPQGLKPEETQALSRKLAVLNNILDQEVKIIAEQHRRHISSSVTKLSSLENSFDASDYPENVINGSKSTESLNTKFDFEKSKTSLGDDDIFISPNTEGGEITDEDRKIIFDQLRQLKNESQNDNEKQASAHNSDSEADKDMKLDAKRKFIKLQKPNPARRNWQKALDDIREARQNGIHSNINDITEEHSARERVKSILQEPVILRERSRSAGDKNIFGCTPEEEEEKEDGGMDNSPKPQQDDFKFGRKINRRFGIRHSPRSSVRRQSDQFFNIDFSSEIKTRRNSIFGQALTNIMQRKSQANFASPSVNDDELKIHVYKKTLQALIYPISSTTPHTFEKFSAQHPVYCYECENFLWGLARQGFKCSECGVKCHEKCRDLLNADCLQRAVEKSSKHGDETIAKAKLSHIRDKMERRCIEKHDIFEMIRDMFMISEQDDVKYTDAVKQNILDGSSKWFAKISVTVHSAQNLIAKDKAGTSDPYVTVQIGKTKKRTTTKPYNLNPVWDESFTFDCHNSSDRIKVRVWDEDYDLKARVRQKFTREPDEFLGQTIIEVRTLSGEMDVWYNLGKRTDRSAVSGAIRLKISIEIEGEEKLVPYHKQYTCLHEILFQYLYEKNGNEVIIPKSSGDDAWKVYFTEPALEIVNEFAIRYGVEIIYQAMTHFSCLAAHYNEPGVPAMMSTLLANINAFYAHTTATSASSAKNRFSNSNFGKARFEKILNQLHNQLRIDLCNYRTLFPASNEVRLSDLKSTVDLLTSITFFRMKVQEYNAPPRAAHVVTECVKNCIESNYKFIYSNCHVLSADTDKQNEDNTGTQTIEFWVKLIRLVVGIIEEDRDVYTNILDQFPSDLNVGELSAFKLWTMFGESLQEFLAEQEKLQTWTNTEYMNLYFKVKTFGKLIEHVPEYKASPPMYIYWFEPFIMMWLDENDDLSMDYLYNAVDKDKNEGFEKQSEEFRFSFSVPDIFLSLIQSLDIIIKLELPCLDMEKRLIDRFSQTVAQVLLRYCELIIQIFEKICRCHIVACILMNNVQQLRVQLQKLYESIGPKKMSEKTQSSFKELQQSLSQYLDDLSVLYATSVSEKIQECCKLLNVQLIKIKGVGSNNMSNMEKQLLEKDAEDVMHALFVFMEENFPTYAKYCEKPVLKRLLKELWKMVMNSIEKVIVLPPLPIDGVQADSHNLNPRQCKILEIVLEIVQNFFHARGDGLKKSFLEKSPDIKSLHYALSLYSQTTDSLIKTFIETQDQQSAFAAEGCVGEIDIQIDLFTYAASGEHKVTVKVVEAKNLLWQTKGVFRPFIEVNILGPHLTDKTKRNSTRSKNNNWSPKFNEIMNFQLGNEDPLSCYELQISAKDYCFGRKNHLIGVTVLPLRNICNRGSFASWCALGRSLYMNDTGWTILRILSQRTNDEIARDFVMLKFDRRIDAEMG</sequence>
<dbReference type="SMART" id="SM01145">
    <property type="entry name" value="DUF1041"/>
    <property type="match status" value="1"/>
</dbReference>
<feature type="region of interest" description="Disordered" evidence="5">
    <location>
        <begin position="341"/>
        <end position="371"/>
    </location>
</feature>
<dbReference type="CDD" id="cd08395">
    <property type="entry name" value="C2C_Munc13"/>
    <property type="match status" value="1"/>
</dbReference>
<dbReference type="SUPFAM" id="SSF57889">
    <property type="entry name" value="Cysteine-rich domain"/>
    <property type="match status" value="1"/>
</dbReference>
<evidence type="ECO:0000256" key="5">
    <source>
        <dbReference type="SAM" id="MobiDB-lite"/>
    </source>
</evidence>
<dbReference type="InterPro" id="IPR027080">
    <property type="entry name" value="Unc-13"/>
</dbReference>
<evidence type="ECO:0000256" key="2">
    <source>
        <dbReference type="ARBA" id="ARBA00022737"/>
    </source>
</evidence>
<dbReference type="PANTHER" id="PTHR10480">
    <property type="entry name" value="PROTEIN UNC-13 HOMOLOG"/>
    <property type="match status" value="1"/>
</dbReference>
<dbReference type="SUPFAM" id="SSF49562">
    <property type="entry name" value="C2 domain (Calcium/lipid-binding domain, CaLB)"/>
    <property type="match status" value="3"/>
</dbReference>
<dbReference type="SMART" id="SM00239">
    <property type="entry name" value="C2"/>
    <property type="match status" value="3"/>
</dbReference>
<feature type="region of interest" description="Disordered" evidence="5">
    <location>
        <begin position="246"/>
        <end position="268"/>
    </location>
</feature>
<dbReference type="PANTHER" id="PTHR10480:SF12">
    <property type="entry name" value="UNC-13, ISOFORM E"/>
    <property type="match status" value="1"/>
</dbReference>
<keyword evidence="3" id="KW-0863">Zinc-finger</keyword>
<accession>A0ABM4D9P2</accession>
<dbReference type="Gene3D" id="1.20.58.1100">
    <property type="match status" value="1"/>
</dbReference>
<dbReference type="PROSITE" id="PS50081">
    <property type="entry name" value="ZF_DAG_PE_2"/>
    <property type="match status" value="1"/>
</dbReference>
<evidence type="ECO:0000259" key="8">
    <source>
        <dbReference type="PROSITE" id="PS51258"/>
    </source>
</evidence>
<feature type="domain" description="MHD1" evidence="8">
    <location>
        <begin position="1012"/>
        <end position="1133"/>
    </location>
</feature>
<keyword evidence="4" id="KW-0862">Zinc</keyword>
<keyword evidence="10" id="KW-1185">Reference proteome</keyword>
<feature type="compositionally biased region" description="Basic and acidic residues" evidence="5">
    <location>
        <begin position="251"/>
        <end position="268"/>
    </location>
</feature>
<dbReference type="InterPro" id="IPR010439">
    <property type="entry name" value="MUN_dom"/>
</dbReference>
<dbReference type="InterPro" id="IPR002219">
    <property type="entry name" value="PKC_DAG/PE"/>
</dbReference>
<feature type="domain" description="C2" evidence="6">
    <location>
        <begin position="1"/>
        <end position="104"/>
    </location>
</feature>
<dbReference type="InterPro" id="IPR000008">
    <property type="entry name" value="C2_dom"/>
</dbReference>
<keyword evidence="2" id="KW-0677">Repeat</keyword>
<dbReference type="GeneID" id="100215891"/>
<evidence type="ECO:0000256" key="3">
    <source>
        <dbReference type="ARBA" id="ARBA00022771"/>
    </source>
</evidence>
<dbReference type="InterPro" id="IPR046349">
    <property type="entry name" value="C1-like_sf"/>
</dbReference>
<dbReference type="RefSeq" id="XP_065671060.1">
    <property type="nucleotide sequence ID" value="XM_065814988.1"/>
</dbReference>
<dbReference type="Gene3D" id="1.10.357.50">
    <property type="match status" value="1"/>
</dbReference>
<dbReference type="Pfam" id="PF00168">
    <property type="entry name" value="C2"/>
    <property type="match status" value="3"/>
</dbReference>
<proteinExistence type="predicted"/>
<dbReference type="InterPro" id="IPR014770">
    <property type="entry name" value="Munc13_1"/>
</dbReference>
<protein>
    <submittedName>
        <fullName evidence="11">Protein unc-13 homolog B isoform X4</fullName>
    </submittedName>
</protein>
<dbReference type="Proteomes" id="UP001652625">
    <property type="component" value="Chromosome 13"/>
</dbReference>
<keyword evidence="1" id="KW-0479">Metal-binding</keyword>
<evidence type="ECO:0000256" key="1">
    <source>
        <dbReference type="ARBA" id="ARBA00022723"/>
    </source>
</evidence>
<dbReference type="Gene3D" id="3.30.60.20">
    <property type="match status" value="1"/>
</dbReference>
<feature type="domain" description="C2" evidence="6">
    <location>
        <begin position="568"/>
        <end position="692"/>
    </location>
</feature>
<dbReference type="SMART" id="SM00109">
    <property type="entry name" value="C1"/>
    <property type="match status" value="1"/>
</dbReference>
<evidence type="ECO:0000259" key="9">
    <source>
        <dbReference type="PROSITE" id="PS51259"/>
    </source>
</evidence>
<dbReference type="Pfam" id="PF00130">
    <property type="entry name" value="C1_1"/>
    <property type="match status" value="1"/>
</dbReference>
<dbReference type="PROSITE" id="PS50004">
    <property type="entry name" value="C2"/>
    <property type="match status" value="3"/>
</dbReference>
<dbReference type="PROSITE" id="PS51258">
    <property type="entry name" value="MHD1"/>
    <property type="match status" value="1"/>
</dbReference>
<reference evidence="11" key="1">
    <citation type="submission" date="2025-08" db="UniProtKB">
        <authorList>
            <consortium name="RefSeq"/>
        </authorList>
    </citation>
    <scope>IDENTIFICATION</scope>
</reference>
<feature type="domain" description="MHD2" evidence="9">
    <location>
        <begin position="1242"/>
        <end position="1362"/>
    </location>
</feature>
<dbReference type="PROSITE" id="PS00479">
    <property type="entry name" value="ZF_DAG_PE_1"/>
    <property type="match status" value="1"/>
</dbReference>
<evidence type="ECO:0000313" key="11">
    <source>
        <dbReference type="RefSeq" id="XP_065671060.1"/>
    </source>
</evidence>
<dbReference type="InterPro" id="IPR035892">
    <property type="entry name" value="C2_domain_sf"/>
</dbReference>
<evidence type="ECO:0000259" key="7">
    <source>
        <dbReference type="PROSITE" id="PS50081"/>
    </source>
</evidence>
<dbReference type="InterPro" id="IPR014772">
    <property type="entry name" value="Munc13_dom-2"/>
</dbReference>
<dbReference type="Pfam" id="PF06292">
    <property type="entry name" value="MUN"/>
    <property type="match status" value="1"/>
</dbReference>
<organism evidence="10 11">
    <name type="scientific">Hydra vulgaris</name>
    <name type="common">Hydra</name>
    <name type="synonym">Hydra attenuata</name>
    <dbReference type="NCBI Taxonomy" id="6087"/>
    <lineage>
        <taxon>Eukaryota</taxon>
        <taxon>Metazoa</taxon>
        <taxon>Cnidaria</taxon>
        <taxon>Hydrozoa</taxon>
        <taxon>Hydroidolina</taxon>
        <taxon>Anthoathecata</taxon>
        <taxon>Aplanulata</taxon>
        <taxon>Hydridae</taxon>
        <taxon>Hydra</taxon>
    </lineage>
</organism>
<feature type="domain" description="Phorbol-ester/DAG-type" evidence="7">
    <location>
        <begin position="462"/>
        <end position="512"/>
    </location>
</feature>
<evidence type="ECO:0000256" key="4">
    <source>
        <dbReference type="ARBA" id="ARBA00022833"/>
    </source>
</evidence>
<feature type="domain" description="C2" evidence="6">
    <location>
        <begin position="1379"/>
        <end position="1504"/>
    </location>
</feature>
<dbReference type="PRINTS" id="PR00360">
    <property type="entry name" value="C2DOMAIN"/>
</dbReference>